<comment type="similarity">
    <text evidence="2">Belongs to the CpsD/CapB family.</text>
</comment>
<evidence type="ECO:0000256" key="9">
    <source>
        <dbReference type="ARBA" id="ARBA00022741"/>
    </source>
</evidence>
<keyword evidence="9" id="KW-0547">Nucleotide-binding</keyword>
<keyword evidence="16" id="KW-0175">Coiled coil</keyword>
<evidence type="ECO:0000256" key="6">
    <source>
        <dbReference type="ARBA" id="ARBA00022519"/>
    </source>
</evidence>
<keyword evidence="6" id="KW-0997">Cell inner membrane</keyword>
<evidence type="ECO:0000256" key="1">
    <source>
        <dbReference type="ARBA" id="ARBA00004429"/>
    </source>
</evidence>
<name>A0ABP9WR09_9GAMM</name>
<dbReference type="InterPro" id="IPR025669">
    <property type="entry name" value="AAA_dom"/>
</dbReference>
<evidence type="ECO:0000256" key="16">
    <source>
        <dbReference type="SAM" id="Coils"/>
    </source>
</evidence>
<keyword evidence="10" id="KW-0418">Kinase</keyword>
<dbReference type="InterPro" id="IPR032807">
    <property type="entry name" value="GNVR"/>
</dbReference>
<keyword evidence="7" id="KW-0808">Transferase</keyword>
<evidence type="ECO:0000313" key="23">
    <source>
        <dbReference type="Proteomes" id="UP001408594"/>
    </source>
</evidence>
<evidence type="ECO:0000256" key="7">
    <source>
        <dbReference type="ARBA" id="ARBA00022679"/>
    </source>
</evidence>
<dbReference type="EMBL" id="BAABRT010000016">
    <property type="protein sequence ID" value="GAA5525525.1"/>
    <property type="molecule type" value="Genomic_DNA"/>
</dbReference>
<evidence type="ECO:0000259" key="20">
    <source>
        <dbReference type="Pfam" id="PF13614"/>
    </source>
</evidence>
<dbReference type="InterPro" id="IPR027417">
    <property type="entry name" value="P-loop_NTPase"/>
</dbReference>
<feature type="coiled-coil region" evidence="16">
    <location>
        <begin position="223"/>
        <end position="290"/>
    </location>
</feature>
<feature type="compositionally biased region" description="Basic and acidic residues" evidence="17">
    <location>
        <begin position="764"/>
        <end position="773"/>
    </location>
</feature>
<dbReference type="Pfam" id="PF13807">
    <property type="entry name" value="GNVR"/>
    <property type="match status" value="1"/>
</dbReference>
<dbReference type="Pfam" id="PF13614">
    <property type="entry name" value="AAA_31"/>
    <property type="match status" value="1"/>
</dbReference>
<evidence type="ECO:0000259" key="19">
    <source>
        <dbReference type="Pfam" id="PF02706"/>
    </source>
</evidence>
<keyword evidence="14" id="KW-0829">Tyrosine-protein kinase</keyword>
<feature type="region of interest" description="Disordered" evidence="17">
    <location>
        <begin position="749"/>
        <end position="773"/>
    </location>
</feature>
<feature type="compositionally biased region" description="Basic residues" evidence="17">
    <location>
        <begin position="753"/>
        <end position="763"/>
    </location>
</feature>
<evidence type="ECO:0000256" key="2">
    <source>
        <dbReference type="ARBA" id="ARBA00007316"/>
    </source>
</evidence>
<feature type="transmembrane region" description="Helical" evidence="18">
    <location>
        <begin position="32"/>
        <end position="52"/>
    </location>
</feature>
<evidence type="ECO:0000256" key="4">
    <source>
        <dbReference type="ARBA" id="ARBA00011903"/>
    </source>
</evidence>
<proteinExistence type="inferred from homology"/>
<organism evidence="22 23">
    <name type="scientific">Microbulbifer aestuariivivens</name>
    <dbReference type="NCBI Taxonomy" id="1908308"/>
    <lineage>
        <taxon>Bacteria</taxon>
        <taxon>Pseudomonadati</taxon>
        <taxon>Pseudomonadota</taxon>
        <taxon>Gammaproteobacteria</taxon>
        <taxon>Cellvibrionales</taxon>
        <taxon>Microbulbiferaceae</taxon>
        <taxon>Microbulbifer</taxon>
    </lineage>
</organism>
<dbReference type="EC" id="2.7.10.2" evidence="4"/>
<dbReference type="CDD" id="cd05387">
    <property type="entry name" value="BY-kinase"/>
    <property type="match status" value="1"/>
</dbReference>
<keyword evidence="13 18" id="KW-0472">Membrane</keyword>
<protein>
    <recommendedName>
        <fullName evidence="4">non-specific protein-tyrosine kinase</fullName>
        <ecNumber evidence="4">2.7.10.2</ecNumber>
    </recommendedName>
</protein>
<evidence type="ECO:0000256" key="10">
    <source>
        <dbReference type="ARBA" id="ARBA00022777"/>
    </source>
</evidence>
<feature type="domain" description="Tyrosine-protein kinase G-rich" evidence="21">
    <location>
        <begin position="396"/>
        <end position="466"/>
    </location>
</feature>
<evidence type="ECO:0000256" key="13">
    <source>
        <dbReference type="ARBA" id="ARBA00023136"/>
    </source>
</evidence>
<evidence type="ECO:0000256" key="11">
    <source>
        <dbReference type="ARBA" id="ARBA00022840"/>
    </source>
</evidence>
<evidence type="ECO:0000256" key="3">
    <source>
        <dbReference type="ARBA" id="ARBA00008883"/>
    </source>
</evidence>
<dbReference type="PANTHER" id="PTHR32309">
    <property type="entry name" value="TYROSINE-PROTEIN KINASE"/>
    <property type="match status" value="1"/>
</dbReference>
<dbReference type="RefSeq" id="WP_345551280.1">
    <property type="nucleotide sequence ID" value="NZ_BAABRT010000016.1"/>
</dbReference>
<dbReference type="Gene3D" id="3.40.50.300">
    <property type="entry name" value="P-loop containing nucleotide triphosphate hydrolases"/>
    <property type="match status" value="1"/>
</dbReference>
<evidence type="ECO:0000256" key="14">
    <source>
        <dbReference type="ARBA" id="ARBA00023137"/>
    </source>
</evidence>
<feature type="domain" description="AAA" evidence="20">
    <location>
        <begin position="555"/>
        <end position="698"/>
    </location>
</feature>
<dbReference type="Pfam" id="PF02706">
    <property type="entry name" value="Wzz"/>
    <property type="match status" value="1"/>
</dbReference>
<evidence type="ECO:0000256" key="5">
    <source>
        <dbReference type="ARBA" id="ARBA00022475"/>
    </source>
</evidence>
<accession>A0ABP9WR09</accession>
<keyword evidence="5" id="KW-1003">Cell membrane</keyword>
<evidence type="ECO:0000256" key="12">
    <source>
        <dbReference type="ARBA" id="ARBA00022989"/>
    </source>
</evidence>
<keyword evidence="8 18" id="KW-0812">Transmembrane</keyword>
<keyword evidence="23" id="KW-1185">Reference proteome</keyword>
<comment type="caution">
    <text evidence="22">The sequence shown here is derived from an EMBL/GenBank/DDBJ whole genome shotgun (WGS) entry which is preliminary data.</text>
</comment>
<dbReference type="PANTHER" id="PTHR32309:SF13">
    <property type="entry name" value="FERRIC ENTEROBACTIN TRANSPORT PROTEIN FEPE"/>
    <property type="match status" value="1"/>
</dbReference>
<dbReference type="NCBIfam" id="TIGR01007">
    <property type="entry name" value="eps_fam"/>
    <property type="match status" value="1"/>
</dbReference>
<gene>
    <name evidence="22" type="ORF">Maes01_02095</name>
</gene>
<sequence length="773" mass="86267">MNKQDAFESDDLIDDSGPDLRRYWRAILSRKWMVLGITAAITAVAVLVVSNMPSRYEATATLMFELDQANLVSVEEIYDAGNQRREYILTQTELLQSRGVAERVIRQMDLLEHAEFVPNPLFEGSALWSWLPFVGGDMDGDGGASTGESAEHRRMERAITLFLERLTIEPKLNTHLVDITFSALSPELAADVANTVGEAYIASQSEARVQFTNRASSWLNERLETLRDKLERSESALLAFQEQEGLVDISGVPSLAEQEVNEATTQLQELRRELRQVASIQEQVQALEGNELALANLPEVLNNPMIQEIKRNEALASRAVADLSRRYGAKHPDMVAANNELAMVRDQLRSEVRNLVDALDSRYQTALARVRAQELEVQRAKESFQKVSRKTVRYGELQQQAEINRQLFNTFLTRVNETREASGFNMAPARLADLAVPPVEPSAPNKRLIVAAALAVALMLAVGIAVMLDYLRVGVRSPEDVELYLRQQLMGLMPDVEKVTGQRLELRAFFDPDQYTFAESVRTLRTGIVLSRFGLSDRNSERNSDRKETKGPKGQVLAITSSVPGEGKTTVCENLAFALGQVEKVLLVDADLRKPVVGIDFGVDRARPGLTDMIEGTAAIDECIHRDERGGIDIIPAGRLCDDPQKLLVSPRFDEMIKVLARSYDRVIIDTPPVHAVSDALIIARSASSVLFVVKHDDVNKQLVANGLHRLQQSGSQVAGVVLNQVDITDKSVYVKEYYGCNYCNYGREQSRHSHRKPSKGRVRYVESSRERV</sequence>
<dbReference type="InterPro" id="IPR050445">
    <property type="entry name" value="Bact_polysacc_biosynth/exp"/>
</dbReference>
<dbReference type="Proteomes" id="UP001408594">
    <property type="component" value="Unassembled WGS sequence"/>
</dbReference>
<evidence type="ECO:0000256" key="17">
    <source>
        <dbReference type="SAM" id="MobiDB-lite"/>
    </source>
</evidence>
<comment type="similarity">
    <text evidence="3">Belongs to the etk/wzc family.</text>
</comment>
<keyword evidence="11" id="KW-0067">ATP-binding</keyword>
<feature type="coiled-coil region" evidence="16">
    <location>
        <begin position="363"/>
        <end position="390"/>
    </location>
</feature>
<feature type="domain" description="Polysaccharide chain length determinant N-terminal" evidence="19">
    <location>
        <begin position="19"/>
        <end position="107"/>
    </location>
</feature>
<evidence type="ECO:0000259" key="21">
    <source>
        <dbReference type="Pfam" id="PF13807"/>
    </source>
</evidence>
<evidence type="ECO:0000256" key="18">
    <source>
        <dbReference type="SAM" id="Phobius"/>
    </source>
</evidence>
<dbReference type="SUPFAM" id="SSF52540">
    <property type="entry name" value="P-loop containing nucleoside triphosphate hydrolases"/>
    <property type="match status" value="1"/>
</dbReference>
<keyword evidence="12 18" id="KW-1133">Transmembrane helix</keyword>
<evidence type="ECO:0000313" key="22">
    <source>
        <dbReference type="EMBL" id="GAA5525525.1"/>
    </source>
</evidence>
<comment type="catalytic activity">
    <reaction evidence="15">
        <text>L-tyrosyl-[protein] + ATP = O-phospho-L-tyrosyl-[protein] + ADP + H(+)</text>
        <dbReference type="Rhea" id="RHEA:10596"/>
        <dbReference type="Rhea" id="RHEA-COMP:10136"/>
        <dbReference type="Rhea" id="RHEA-COMP:20101"/>
        <dbReference type="ChEBI" id="CHEBI:15378"/>
        <dbReference type="ChEBI" id="CHEBI:30616"/>
        <dbReference type="ChEBI" id="CHEBI:46858"/>
        <dbReference type="ChEBI" id="CHEBI:61978"/>
        <dbReference type="ChEBI" id="CHEBI:456216"/>
        <dbReference type="EC" id="2.7.10.2"/>
    </reaction>
</comment>
<dbReference type="InterPro" id="IPR005702">
    <property type="entry name" value="Wzc-like_C"/>
</dbReference>
<comment type="subcellular location">
    <subcellularLocation>
        <location evidence="1">Cell inner membrane</location>
        <topology evidence="1">Multi-pass membrane protein</topology>
    </subcellularLocation>
</comment>
<reference evidence="22 23" key="1">
    <citation type="submission" date="2024-02" db="EMBL/GenBank/DDBJ databases">
        <title>Microbulbifer aestuariivivens NBRC 112533.</title>
        <authorList>
            <person name="Ichikawa N."/>
            <person name="Katano-Makiyama Y."/>
            <person name="Hidaka K."/>
        </authorList>
    </citation>
    <scope>NUCLEOTIDE SEQUENCE [LARGE SCALE GENOMIC DNA]</scope>
    <source>
        <strain evidence="22 23">NBRC 112533</strain>
    </source>
</reference>
<evidence type="ECO:0000256" key="8">
    <source>
        <dbReference type="ARBA" id="ARBA00022692"/>
    </source>
</evidence>
<evidence type="ECO:0000256" key="15">
    <source>
        <dbReference type="ARBA" id="ARBA00051245"/>
    </source>
</evidence>
<dbReference type="InterPro" id="IPR003856">
    <property type="entry name" value="LPS_length_determ_N"/>
</dbReference>